<sequence length="107" mass="12597">MDTTPVVRRIVHDNDRSSSVCRLRGWDHVIDVRLKHSKSFRGDSWQWLFMTAHERSKEVKILLNNVPLALELPFLPSQLYSFESHIPPQERAWLRLKITFFGVEGIL</sequence>
<name>A0A8S1HST0_9PELO</name>
<keyword evidence="2" id="KW-1185">Reference proteome</keyword>
<proteinExistence type="predicted"/>
<accession>A0A8S1HST0</accession>
<dbReference type="AlphaFoldDB" id="A0A8S1HST0"/>
<gene>
    <name evidence="1" type="ORF">CAUJ_LOCUS15073</name>
</gene>
<evidence type="ECO:0000313" key="2">
    <source>
        <dbReference type="Proteomes" id="UP000835052"/>
    </source>
</evidence>
<organism evidence="1 2">
    <name type="scientific">Caenorhabditis auriculariae</name>
    <dbReference type="NCBI Taxonomy" id="2777116"/>
    <lineage>
        <taxon>Eukaryota</taxon>
        <taxon>Metazoa</taxon>
        <taxon>Ecdysozoa</taxon>
        <taxon>Nematoda</taxon>
        <taxon>Chromadorea</taxon>
        <taxon>Rhabditida</taxon>
        <taxon>Rhabditina</taxon>
        <taxon>Rhabditomorpha</taxon>
        <taxon>Rhabditoidea</taxon>
        <taxon>Rhabditidae</taxon>
        <taxon>Peloderinae</taxon>
        <taxon>Caenorhabditis</taxon>
    </lineage>
</organism>
<reference evidence="1" key="1">
    <citation type="submission" date="2020-10" db="EMBL/GenBank/DDBJ databases">
        <authorList>
            <person name="Kikuchi T."/>
        </authorList>
    </citation>
    <scope>NUCLEOTIDE SEQUENCE</scope>
    <source>
        <strain evidence="1">NKZ352</strain>
    </source>
</reference>
<evidence type="ECO:0000313" key="1">
    <source>
        <dbReference type="EMBL" id="CAD6199169.1"/>
    </source>
</evidence>
<dbReference type="EMBL" id="CAJGYM010000159">
    <property type="protein sequence ID" value="CAD6199169.1"/>
    <property type="molecule type" value="Genomic_DNA"/>
</dbReference>
<protein>
    <submittedName>
        <fullName evidence="1">Uncharacterized protein</fullName>
    </submittedName>
</protein>
<dbReference type="Proteomes" id="UP000835052">
    <property type="component" value="Unassembled WGS sequence"/>
</dbReference>
<comment type="caution">
    <text evidence="1">The sequence shown here is derived from an EMBL/GenBank/DDBJ whole genome shotgun (WGS) entry which is preliminary data.</text>
</comment>